<keyword evidence="2" id="KW-1185">Reference proteome</keyword>
<name>A0A9W6YEZ8_9STRA</name>
<organism evidence="1 2">
    <name type="scientific">Phytophthora fragariaefolia</name>
    <dbReference type="NCBI Taxonomy" id="1490495"/>
    <lineage>
        <taxon>Eukaryota</taxon>
        <taxon>Sar</taxon>
        <taxon>Stramenopiles</taxon>
        <taxon>Oomycota</taxon>
        <taxon>Peronosporomycetes</taxon>
        <taxon>Peronosporales</taxon>
        <taxon>Peronosporaceae</taxon>
        <taxon>Phytophthora</taxon>
    </lineage>
</organism>
<protein>
    <submittedName>
        <fullName evidence="1">Unnamed protein product</fullName>
    </submittedName>
</protein>
<gene>
    <name evidence="1" type="ORF">Pfra01_002644600</name>
</gene>
<evidence type="ECO:0000313" key="2">
    <source>
        <dbReference type="Proteomes" id="UP001165121"/>
    </source>
</evidence>
<dbReference type="EMBL" id="BSXT01005542">
    <property type="protein sequence ID" value="GMF60838.1"/>
    <property type="molecule type" value="Genomic_DNA"/>
</dbReference>
<proteinExistence type="predicted"/>
<dbReference type="Proteomes" id="UP001165121">
    <property type="component" value="Unassembled WGS sequence"/>
</dbReference>
<sequence>MDGVIRNSVPTAGHADQCRSGCSRRCDDGMSALERNTRTFPQLEVHHNGTWVPVSKLAVNHAGCCHSSVVRHNGLNHMTLSSQSALKIQSALESDLLRDECRIAVSHYKRGLSRSPQSYGSDHSIDKLACSSLSRIIRESNMSVEDATKFLRCEVSTDSRPNTALDPERLRWVLDGYPYFDLIVQIAPTGSDVKWRDGPSVVGLLSSLL</sequence>
<evidence type="ECO:0000313" key="1">
    <source>
        <dbReference type="EMBL" id="GMF60838.1"/>
    </source>
</evidence>
<comment type="caution">
    <text evidence="1">The sequence shown here is derived from an EMBL/GenBank/DDBJ whole genome shotgun (WGS) entry which is preliminary data.</text>
</comment>
<reference evidence="1" key="1">
    <citation type="submission" date="2023-04" db="EMBL/GenBank/DDBJ databases">
        <title>Phytophthora fragariaefolia NBRC 109709.</title>
        <authorList>
            <person name="Ichikawa N."/>
            <person name="Sato H."/>
            <person name="Tonouchi N."/>
        </authorList>
    </citation>
    <scope>NUCLEOTIDE SEQUENCE</scope>
    <source>
        <strain evidence="1">NBRC 109709</strain>
    </source>
</reference>
<accession>A0A9W6YEZ8</accession>
<dbReference type="AlphaFoldDB" id="A0A9W6YEZ8"/>